<gene>
    <name evidence="1" type="ORF">DILT_LOCUS7749</name>
</gene>
<evidence type="ECO:0000313" key="2">
    <source>
        <dbReference type="Proteomes" id="UP000281553"/>
    </source>
</evidence>
<reference evidence="1 2" key="1">
    <citation type="submission" date="2018-11" db="EMBL/GenBank/DDBJ databases">
        <authorList>
            <consortium name="Pathogen Informatics"/>
        </authorList>
    </citation>
    <scope>NUCLEOTIDE SEQUENCE [LARGE SCALE GENOMIC DNA]</scope>
</reference>
<organism evidence="1 2">
    <name type="scientific">Dibothriocephalus latus</name>
    <name type="common">Fish tapeworm</name>
    <name type="synonym">Diphyllobothrium latum</name>
    <dbReference type="NCBI Taxonomy" id="60516"/>
    <lineage>
        <taxon>Eukaryota</taxon>
        <taxon>Metazoa</taxon>
        <taxon>Spiralia</taxon>
        <taxon>Lophotrochozoa</taxon>
        <taxon>Platyhelminthes</taxon>
        <taxon>Cestoda</taxon>
        <taxon>Eucestoda</taxon>
        <taxon>Diphyllobothriidea</taxon>
        <taxon>Diphyllobothriidae</taxon>
        <taxon>Dibothriocephalus</taxon>
    </lineage>
</organism>
<keyword evidence="2" id="KW-1185">Reference proteome</keyword>
<dbReference type="AlphaFoldDB" id="A0A3P7LPJ6"/>
<name>A0A3P7LPJ6_DIBLA</name>
<evidence type="ECO:0000313" key="1">
    <source>
        <dbReference type="EMBL" id="VDN11918.1"/>
    </source>
</evidence>
<sequence length="85" mass="9495">MQADFMKVYDQKFNGRSISSAVKLCQHRAYSLLYADGLALTIEERLDQSLRTPGDLVRALWLVQATCTSSIDCPGVKKANDGERE</sequence>
<dbReference type="Proteomes" id="UP000281553">
    <property type="component" value="Unassembled WGS sequence"/>
</dbReference>
<proteinExistence type="predicted"/>
<dbReference type="EMBL" id="UYRU01052552">
    <property type="protein sequence ID" value="VDN11918.1"/>
    <property type="molecule type" value="Genomic_DNA"/>
</dbReference>
<protein>
    <submittedName>
        <fullName evidence="1">Uncharacterized protein</fullName>
    </submittedName>
</protein>
<accession>A0A3P7LPJ6</accession>